<comment type="caution">
    <text evidence="2">The sequence shown here is derived from an EMBL/GenBank/DDBJ whole genome shotgun (WGS) entry which is preliminary data.</text>
</comment>
<evidence type="ECO:0000256" key="1">
    <source>
        <dbReference type="SAM" id="MobiDB-lite"/>
    </source>
</evidence>
<gene>
    <name evidence="2" type="ORF">CRG98_049336</name>
</gene>
<reference evidence="2 3" key="1">
    <citation type="submission" date="2017-11" db="EMBL/GenBank/DDBJ databases">
        <title>De-novo sequencing of pomegranate (Punica granatum L.) genome.</title>
        <authorList>
            <person name="Akparov Z."/>
            <person name="Amiraslanov A."/>
            <person name="Hajiyeva S."/>
            <person name="Abbasov M."/>
            <person name="Kaur K."/>
            <person name="Hamwieh A."/>
            <person name="Solovyev V."/>
            <person name="Salamov A."/>
            <person name="Braich B."/>
            <person name="Kosarev P."/>
            <person name="Mahmoud A."/>
            <person name="Hajiyev E."/>
            <person name="Babayeva S."/>
            <person name="Izzatullayeva V."/>
            <person name="Mammadov A."/>
            <person name="Mammadov A."/>
            <person name="Sharifova S."/>
            <person name="Ojaghi J."/>
            <person name="Eynullazada K."/>
            <person name="Bayramov B."/>
            <person name="Abdulazimova A."/>
            <person name="Shahmuradov I."/>
        </authorList>
    </citation>
    <scope>NUCLEOTIDE SEQUENCE [LARGE SCALE GENOMIC DNA]</scope>
    <source>
        <strain evidence="3">cv. AG2017</strain>
        <tissue evidence="2">Leaf</tissue>
    </source>
</reference>
<feature type="compositionally biased region" description="Polar residues" evidence="1">
    <location>
        <begin position="33"/>
        <end position="46"/>
    </location>
</feature>
<organism evidence="2 3">
    <name type="scientific">Punica granatum</name>
    <name type="common">Pomegranate</name>
    <dbReference type="NCBI Taxonomy" id="22663"/>
    <lineage>
        <taxon>Eukaryota</taxon>
        <taxon>Viridiplantae</taxon>
        <taxon>Streptophyta</taxon>
        <taxon>Embryophyta</taxon>
        <taxon>Tracheophyta</taxon>
        <taxon>Spermatophyta</taxon>
        <taxon>Magnoliopsida</taxon>
        <taxon>eudicotyledons</taxon>
        <taxon>Gunneridae</taxon>
        <taxon>Pentapetalae</taxon>
        <taxon>rosids</taxon>
        <taxon>malvids</taxon>
        <taxon>Myrtales</taxon>
        <taxon>Lythraceae</taxon>
        <taxon>Punica</taxon>
    </lineage>
</organism>
<dbReference type="Proteomes" id="UP000233551">
    <property type="component" value="Unassembled WGS sequence"/>
</dbReference>
<evidence type="ECO:0000313" key="2">
    <source>
        <dbReference type="EMBL" id="PKI18390.1"/>
    </source>
</evidence>
<accession>A0A2I0HF65</accession>
<sequence length="93" mass="10017">GRRGRGRQSATPNPESNEDKLEVPGRFGVLGCQSVTQTPPSRSSAPTEDVGDLDGGVGVADWRPRTPNRPGTSRKSPVDSEFEAANRRPRPLH</sequence>
<keyword evidence="3" id="KW-1185">Reference proteome</keyword>
<feature type="non-terminal residue" evidence="2">
    <location>
        <position position="1"/>
    </location>
</feature>
<protein>
    <submittedName>
        <fullName evidence="2">Uncharacterized protein</fullName>
    </submittedName>
</protein>
<name>A0A2I0HF65_PUNGR</name>
<feature type="region of interest" description="Disordered" evidence="1">
    <location>
        <begin position="1"/>
        <end position="93"/>
    </location>
</feature>
<proteinExistence type="predicted"/>
<dbReference type="AlphaFoldDB" id="A0A2I0HF65"/>
<dbReference type="EMBL" id="PGOL01038600">
    <property type="protein sequence ID" value="PKI18390.1"/>
    <property type="molecule type" value="Genomic_DNA"/>
</dbReference>
<evidence type="ECO:0000313" key="3">
    <source>
        <dbReference type="Proteomes" id="UP000233551"/>
    </source>
</evidence>